<dbReference type="AlphaFoldDB" id="X6NC29"/>
<name>X6NC29_RETFI</name>
<proteinExistence type="predicted"/>
<evidence type="ECO:0000313" key="2">
    <source>
        <dbReference type="Proteomes" id="UP000023152"/>
    </source>
</evidence>
<organism evidence="1 2">
    <name type="scientific">Reticulomyxa filosa</name>
    <dbReference type="NCBI Taxonomy" id="46433"/>
    <lineage>
        <taxon>Eukaryota</taxon>
        <taxon>Sar</taxon>
        <taxon>Rhizaria</taxon>
        <taxon>Retaria</taxon>
        <taxon>Foraminifera</taxon>
        <taxon>Monothalamids</taxon>
        <taxon>Reticulomyxidae</taxon>
        <taxon>Reticulomyxa</taxon>
    </lineage>
</organism>
<dbReference type="EMBL" id="ASPP01009942">
    <property type="protein sequence ID" value="ETO23433.1"/>
    <property type="molecule type" value="Genomic_DNA"/>
</dbReference>
<reference evidence="1 2" key="1">
    <citation type="journal article" date="2013" name="Curr. Biol.">
        <title>The Genome of the Foraminiferan Reticulomyxa filosa.</title>
        <authorList>
            <person name="Glockner G."/>
            <person name="Hulsmann N."/>
            <person name="Schleicher M."/>
            <person name="Noegel A.A."/>
            <person name="Eichinger L."/>
            <person name="Gallinger C."/>
            <person name="Pawlowski J."/>
            <person name="Sierra R."/>
            <person name="Euteneuer U."/>
            <person name="Pillet L."/>
            <person name="Moustafa A."/>
            <person name="Platzer M."/>
            <person name="Groth M."/>
            <person name="Szafranski K."/>
            <person name="Schliwa M."/>
        </authorList>
    </citation>
    <scope>NUCLEOTIDE SEQUENCE [LARGE SCALE GENOMIC DNA]</scope>
</reference>
<accession>X6NC29</accession>
<dbReference type="InterPro" id="IPR016024">
    <property type="entry name" value="ARM-type_fold"/>
</dbReference>
<keyword evidence="2" id="KW-1185">Reference proteome</keyword>
<dbReference type="InterPro" id="IPR011989">
    <property type="entry name" value="ARM-like"/>
</dbReference>
<dbReference type="Gene3D" id="1.25.10.10">
    <property type="entry name" value="Leucine-rich Repeat Variant"/>
    <property type="match status" value="1"/>
</dbReference>
<dbReference type="SUPFAM" id="SSF48371">
    <property type="entry name" value="ARM repeat"/>
    <property type="match status" value="1"/>
</dbReference>
<gene>
    <name evidence="1" type="ORF">RFI_13748</name>
</gene>
<dbReference type="Proteomes" id="UP000023152">
    <property type="component" value="Unassembled WGS sequence"/>
</dbReference>
<comment type="caution">
    <text evidence="1">The sequence shown here is derived from an EMBL/GenBank/DDBJ whole genome shotgun (WGS) entry which is preliminary data.</text>
</comment>
<evidence type="ECO:0000313" key="1">
    <source>
        <dbReference type="EMBL" id="ETO23433.1"/>
    </source>
</evidence>
<protein>
    <submittedName>
        <fullName evidence="1">Uncharacterized protein</fullName>
    </submittedName>
</protein>
<sequence length="165" mass="19090">MLAFNKHIPRIIKFIHQKDQSLQLNALRTLAFVSSNRQLHKLLFQNNILDLAIHFLQSSKSEEIWEAGLVVLNQICYQSKEDFKEKKGKPNTNQERKDFNCLCAHKINQKNITKEWLDKFWDKKDHLNNVIKCGFIDDGAVSIIGNTFSLLAKIIASDKGTFSFL</sequence>